<dbReference type="STRING" id="658167.SAMN04488135_103418"/>
<dbReference type="PROSITE" id="PS50113">
    <property type="entry name" value="PAC"/>
    <property type="match status" value="2"/>
</dbReference>
<dbReference type="Gene3D" id="3.30.450.20">
    <property type="entry name" value="PAS domain"/>
    <property type="match status" value="2"/>
</dbReference>
<dbReference type="OrthoDB" id="9813903at2"/>
<dbReference type="SUPFAM" id="SSF55785">
    <property type="entry name" value="PYP-like sensor domain (PAS domain)"/>
    <property type="match status" value="2"/>
</dbReference>
<dbReference type="SMART" id="SM00065">
    <property type="entry name" value="GAF"/>
    <property type="match status" value="1"/>
</dbReference>
<dbReference type="Pfam" id="PF08447">
    <property type="entry name" value="PAS_3"/>
    <property type="match status" value="2"/>
</dbReference>
<feature type="domain" description="PAC" evidence="2">
    <location>
        <begin position="378"/>
        <end position="429"/>
    </location>
</feature>
<dbReference type="SMART" id="SM00086">
    <property type="entry name" value="PAC"/>
    <property type="match status" value="2"/>
</dbReference>
<dbReference type="InterPro" id="IPR003018">
    <property type="entry name" value="GAF"/>
</dbReference>
<dbReference type="InterPro" id="IPR000700">
    <property type="entry name" value="PAS-assoc_C"/>
</dbReference>
<feature type="domain" description="PAC" evidence="2">
    <location>
        <begin position="245"/>
        <end position="298"/>
    </location>
</feature>
<dbReference type="Pfam" id="PF01590">
    <property type="entry name" value="GAF"/>
    <property type="match status" value="1"/>
</dbReference>
<dbReference type="SMART" id="SM00267">
    <property type="entry name" value="GGDEF"/>
    <property type="match status" value="1"/>
</dbReference>
<dbReference type="Gene3D" id="3.30.70.270">
    <property type="match status" value="1"/>
</dbReference>
<dbReference type="InterPro" id="IPR000160">
    <property type="entry name" value="GGDEF_dom"/>
</dbReference>
<feature type="domain" description="PAS" evidence="1">
    <location>
        <begin position="169"/>
        <end position="241"/>
    </location>
</feature>
<name>A0A1M5TLR8_9BURK</name>
<dbReference type="Gene3D" id="3.30.450.40">
    <property type="match status" value="1"/>
</dbReference>
<dbReference type="SUPFAM" id="SSF55073">
    <property type="entry name" value="Nucleotide cyclase"/>
    <property type="match status" value="1"/>
</dbReference>
<dbReference type="InterPro" id="IPR013655">
    <property type="entry name" value="PAS_fold_3"/>
</dbReference>
<proteinExistence type="predicted"/>
<evidence type="ECO:0000313" key="4">
    <source>
        <dbReference type="EMBL" id="SHH51628.1"/>
    </source>
</evidence>
<dbReference type="GO" id="GO:0003824">
    <property type="term" value="F:catalytic activity"/>
    <property type="evidence" value="ECO:0007669"/>
    <property type="project" value="UniProtKB-ARBA"/>
</dbReference>
<dbReference type="RefSeq" id="WP_073102566.1">
    <property type="nucleotide sequence ID" value="NZ_FQXE01000003.1"/>
</dbReference>
<dbReference type="NCBIfam" id="TIGR00229">
    <property type="entry name" value="sensory_box"/>
    <property type="match status" value="1"/>
</dbReference>
<dbReference type="SMART" id="SM00091">
    <property type="entry name" value="PAS"/>
    <property type="match status" value="2"/>
</dbReference>
<dbReference type="SUPFAM" id="SSF55781">
    <property type="entry name" value="GAF domain-like"/>
    <property type="match status" value="1"/>
</dbReference>
<protein>
    <submittedName>
        <fullName evidence="4">PAS domain S-box-containing protein/diguanylate cyclase (GGDEF) domain-containing protein</fullName>
    </submittedName>
</protein>
<dbReference type="InterPro" id="IPR001610">
    <property type="entry name" value="PAC"/>
</dbReference>
<dbReference type="Pfam" id="PF00990">
    <property type="entry name" value="GGDEF"/>
    <property type="match status" value="1"/>
</dbReference>
<dbReference type="InterPro" id="IPR043128">
    <property type="entry name" value="Rev_trsase/Diguanyl_cyclase"/>
</dbReference>
<evidence type="ECO:0000259" key="3">
    <source>
        <dbReference type="PROSITE" id="PS50887"/>
    </source>
</evidence>
<dbReference type="NCBIfam" id="TIGR00254">
    <property type="entry name" value="GGDEF"/>
    <property type="match status" value="1"/>
</dbReference>
<dbReference type="InterPro" id="IPR000014">
    <property type="entry name" value="PAS"/>
</dbReference>
<dbReference type="PANTHER" id="PTHR44757">
    <property type="entry name" value="DIGUANYLATE CYCLASE DGCP"/>
    <property type="match status" value="1"/>
</dbReference>
<evidence type="ECO:0000259" key="2">
    <source>
        <dbReference type="PROSITE" id="PS50113"/>
    </source>
</evidence>
<dbReference type="Proteomes" id="UP000184226">
    <property type="component" value="Unassembled WGS sequence"/>
</dbReference>
<feature type="domain" description="GGDEF" evidence="3">
    <location>
        <begin position="462"/>
        <end position="593"/>
    </location>
</feature>
<gene>
    <name evidence="4" type="ORF">SAMN04488135_103418</name>
</gene>
<dbReference type="InterPro" id="IPR029787">
    <property type="entry name" value="Nucleotide_cyclase"/>
</dbReference>
<dbReference type="CDD" id="cd01949">
    <property type="entry name" value="GGDEF"/>
    <property type="match status" value="1"/>
</dbReference>
<dbReference type="CDD" id="cd00130">
    <property type="entry name" value="PAS"/>
    <property type="match status" value="2"/>
</dbReference>
<evidence type="ECO:0000313" key="5">
    <source>
        <dbReference type="Proteomes" id="UP000184226"/>
    </source>
</evidence>
<organism evidence="4 5">
    <name type="scientific">Pollutimonas bauzanensis</name>
    <dbReference type="NCBI Taxonomy" id="658167"/>
    <lineage>
        <taxon>Bacteria</taxon>
        <taxon>Pseudomonadati</taxon>
        <taxon>Pseudomonadota</taxon>
        <taxon>Betaproteobacteria</taxon>
        <taxon>Burkholderiales</taxon>
        <taxon>Alcaligenaceae</taxon>
        <taxon>Pollutimonas</taxon>
    </lineage>
</organism>
<dbReference type="PROSITE" id="PS50112">
    <property type="entry name" value="PAS"/>
    <property type="match status" value="1"/>
</dbReference>
<dbReference type="InterPro" id="IPR035965">
    <property type="entry name" value="PAS-like_dom_sf"/>
</dbReference>
<evidence type="ECO:0000259" key="1">
    <source>
        <dbReference type="PROSITE" id="PS50112"/>
    </source>
</evidence>
<dbReference type="EMBL" id="FQXE01000003">
    <property type="protein sequence ID" value="SHH51628.1"/>
    <property type="molecule type" value="Genomic_DNA"/>
</dbReference>
<sequence>MTSNQIHTLRPIDIPAGAPDERFDGLTRLARRHLGVAIALIFSAETDRRRLRSCDGWDFGATPPDLSAFAQAAQGATALAVPDTLADQRLRGHPLVLGRPFIRFSAACPLLASSGGSLGDFFLFDKQPRQLDDEQLEFLRDLARLASAAIEHELGAARLENEEHILRESERRMALAIAQSGTGIWDRNVQTNEIYYSAGWKAILGYEDSELSNLVADSYTRVHPDDLAYVQATIQDHFERKTASYEVEHRLRCKDGGYKWVSSRGKVTSRDSDGKPLRMIGTTTDITAMRAMSDRLRQTADLITSLTNEVPGLVFQYRRLAGGESFFSYASAGIRDMYELEPDQLAASAAALERIIHPDDLPAYHASLDTSAACLAPWHLEYRVQLPRQGLRWRQAHARPRRLEDGGTLWHGFITDVTERKRIEAELQEFATTDFLTQLPNRRYFMAQAEAELARIRRDNGKSAAVLMCDLDHFKSINDKWGHTIGDLALRQFAAILGGQLRKTDVAGRVGGEEFAVMLRGADYAEAAAFARRLQQRIAAAPLLMSEQPIVMTVSVGIAAMNASDADADLSLARSDMALYRAKEGGRNRIECH</sequence>
<dbReference type="InterPro" id="IPR029016">
    <property type="entry name" value="GAF-like_dom_sf"/>
</dbReference>
<reference evidence="4 5" key="1">
    <citation type="submission" date="2016-11" db="EMBL/GenBank/DDBJ databases">
        <authorList>
            <person name="Jaros S."/>
            <person name="Januszkiewicz K."/>
            <person name="Wedrychowicz H."/>
        </authorList>
    </citation>
    <scope>NUCLEOTIDE SEQUENCE [LARGE SCALE GENOMIC DNA]</scope>
    <source>
        <strain evidence="4 5">CGMCC 1.10190</strain>
    </source>
</reference>
<dbReference type="PANTHER" id="PTHR44757:SF2">
    <property type="entry name" value="BIOFILM ARCHITECTURE MAINTENANCE PROTEIN MBAA"/>
    <property type="match status" value="1"/>
</dbReference>
<dbReference type="InterPro" id="IPR052155">
    <property type="entry name" value="Biofilm_reg_signaling"/>
</dbReference>
<dbReference type="AlphaFoldDB" id="A0A1M5TLR8"/>
<keyword evidence="5" id="KW-1185">Reference proteome</keyword>
<dbReference type="FunFam" id="3.30.70.270:FF:000001">
    <property type="entry name" value="Diguanylate cyclase domain protein"/>
    <property type="match status" value="1"/>
</dbReference>
<dbReference type="PROSITE" id="PS50887">
    <property type="entry name" value="GGDEF"/>
    <property type="match status" value="1"/>
</dbReference>
<accession>A0A1M5TLR8</accession>